<reference evidence="1" key="1">
    <citation type="journal article" date="2015" name="Nature">
        <title>Complex archaea that bridge the gap between prokaryotes and eukaryotes.</title>
        <authorList>
            <person name="Spang A."/>
            <person name="Saw J.H."/>
            <person name="Jorgensen S.L."/>
            <person name="Zaremba-Niedzwiedzka K."/>
            <person name="Martijn J."/>
            <person name="Lind A.E."/>
            <person name="van Eijk R."/>
            <person name="Schleper C."/>
            <person name="Guy L."/>
            <person name="Ettema T.J."/>
        </authorList>
    </citation>
    <scope>NUCLEOTIDE SEQUENCE</scope>
</reference>
<accession>A0A0F9SVP8</accession>
<dbReference type="AlphaFoldDB" id="A0A0F9SVP8"/>
<organism evidence="1">
    <name type="scientific">marine sediment metagenome</name>
    <dbReference type="NCBI Taxonomy" id="412755"/>
    <lineage>
        <taxon>unclassified sequences</taxon>
        <taxon>metagenomes</taxon>
        <taxon>ecological metagenomes</taxon>
    </lineage>
</organism>
<gene>
    <name evidence="1" type="ORF">LCGC14_0425560</name>
</gene>
<evidence type="ECO:0000313" key="1">
    <source>
        <dbReference type="EMBL" id="KKN70954.1"/>
    </source>
</evidence>
<protein>
    <submittedName>
        <fullName evidence="1">Uncharacterized protein</fullName>
    </submittedName>
</protein>
<comment type="caution">
    <text evidence="1">The sequence shown here is derived from an EMBL/GenBank/DDBJ whole genome shotgun (WGS) entry which is preliminary data.</text>
</comment>
<proteinExistence type="predicted"/>
<dbReference type="EMBL" id="LAZR01000393">
    <property type="protein sequence ID" value="KKN70954.1"/>
    <property type="molecule type" value="Genomic_DNA"/>
</dbReference>
<name>A0A0F9SVP8_9ZZZZ</name>
<sequence length="83" mass="9061">MSDETRKALDEIFISSKKIKPLGASAVYRASGGSLGEYVGLFQVHGNTLNKLRQLYDDAIAADDAAKLDAQRNRDNKFGKGDE</sequence>